<name>A0A9W3AGR7_BIOGL</name>
<dbReference type="NCBIfam" id="NF040521">
    <property type="entry name" value="C45_proenzyme"/>
    <property type="match status" value="1"/>
</dbReference>
<evidence type="ECO:0000259" key="1">
    <source>
        <dbReference type="Pfam" id="PF03417"/>
    </source>
</evidence>
<protein>
    <submittedName>
        <fullName evidence="3">Beta-alanyl-dopamine/carcinine hydrolase-like isoform X1</fullName>
    </submittedName>
</protein>
<dbReference type="Proteomes" id="UP001165740">
    <property type="component" value="Chromosome 5"/>
</dbReference>
<dbReference type="AlphaFoldDB" id="A0A9W3AGR7"/>
<dbReference type="Pfam" id="PF03417">
    <property type="entry name" value="AAT"/>
    <property type="match status" value="1"/>
</dbReference>
<dbReference type="PANTHER" id="PTHR34180:SF1">
    <property type="entry name" value="BETA-ALANYL-DOPAMINE_CARCININE HYDROLASE"/>
    <property type="match status" value="1"/>
</dbReference>
<accession>A0A9W3AGR7</accession>
<keyword evidence="2" id="KW-1185">Reference proteome</keyword>
<dbReference type="RefSeq" id="XP_055886477.1">
    <property type="nucleotide sequence ID" value="XM_056030502.1"/>
</dbReference>
<dbReference type="PANTHER" id="PTHR34180">
    <property type="entry name" value="PEPTIDASE C45"/>
    <property type="match status" value="1"/>
</dbReference>
<reference evidence="3" key="1">
    <citation type="submission" date="2025-08" db="UniProtKB">
        <authorList>
            <consortium name="RefSeq"/>
        </authorList>
    </citation>
    <scope>IDENTIFICATION</scope>
</reference>
<organism evidence="2 3">
    <name type="scientific">Biomphalaria glabrata</name>
    <name type="common">Bloodfluke planorb</name>
    <name type="synonym">Freshwater snail</name>
    <dbReference type="NCBI Taxonomy" id="6526"/>
    <lineage>
        <taxon>Eukaryota</taxon>
        <taxon>Metazoa</taxon>
        <taxon>Spiralia</taxon>
        <taxon>Lophotrochozoa</taxon>
        <taxon>Mollusca</taxon>
        <taxon>Gastropoda</taxon>
        <taxon>Heterobranchia</taxon>
        <taxon>Euthyneura</taxon>
        <taxon>Panpulmonata</taxon>
        <taxon>Hygrophila</taxon>
        <taxon>Lymnaeoidea</taxon>
        <taxon>Planorbidae</taxon>
        <taxon>Biomphalaria</taxon>
    </lineage>
</organism>
<dbReference type="InterPro" id="IPR047794">
    <property type="entry name" value="C45_proenzyme-like"/>
</dbReference>
<dbReference type="GeneID" id="106074948"/>
<sequence>MGSSKYQWECHITSNTSLLNLTIKSSVLLGWCSEIKMSMSQTLPFLYATGTYYEVGFSIGSTFAERINRFWNESEGVSKYDIPFHETSRGQEYFNAALKVCEMNFPQYIQEIKGMADGAKMPFDHLFMLNISKEVQNVLVKVPSVTKEKTGCSDVFLNRPTVKILGHNEDCDPKIKKYGYMVSVRILDEQGVRELESFTSYCYPGVLPGTAVSFNRYGMVFTIDGLYTDYIIETAPPRQFLNRSIIKAHSLDELIELIKNPGFGVAYGFAVNVVDITNPTDFWSIEVGPQANVSLFHVHTIAEEKDSSKPCHYYHINQYKHLNIQETAELKSSKFRTKRTEELPPPNSLHDVLCVLGDQENMEYPIYRTKRSTDKSATALTAIVDVNKNRIDFYTENPSREKAVPLFHLNILDV</sequence>
<gene>
    <name evidence="3" type="primary">LOC106074948</name>
</gene>
<dbReference type="OMA" id="KCSAEPH"/>
<dbReference type="OrthoDB" id="189997at2759"/>
<evidence type="ECO:0000313" key="2">
    <source>
        <dbReference type="Proteomes" id="UP001165740"/>
    </source>
</evidence>
<evidence type="ECO:0000313" key="3">
    <source>
        <dbReference type="RefSeq" id="XP_055886477.1"/>
    </source>
</evidence>
<proteinExistence type="predicted"/>
<dbReference type="InterPro" id="IPR005079">
    <property type="entry name" value="Peptidase_C45_hydrolase"/>
</dbReference>
<dbReference type="Gene3D" id="3.60.60.10">
    <property type="entry name" value="Penicillin V Acylase, Chain A"/>
    <property type="match status" value="1"/>
</dbReference>
<feature type="domain" description="Peptidase C45 hydrolase" evidence="1">
    <location>
        <begin position="160"/>
        <end position="399"/>
    </location>
</feature>
<dbReference type="InterPro" id="IPR047801">
    <property type="entry name" value="Peptidase_C45"/>
</dbReference>